<feature type="signal peptide" evidence="2">
    <location>
        <begin position="1"/>
        <end position="19"/>
    </location>
</feature>
<feature type="chain" id="PRO_5001489949" evidence="2">
    <location>
        <begin position="20"/>
        <end position="86"/>
    </location>
</feature>
<keyword evidence="1" id="KW-0472">Membrane</keyword>
<keyword evidence="2" id="KW-0732">Signal</keyword>
<protein>
    <submittedName>
        <fullName evidence="3">Uncharacterized protein</fullName>
    </submittedName>
</protein>
<accession>A0A016VBY8</accession>
<comment type="caution">
    <text evidence="3">The sequence shown here is derived from an EMBL/GenBank/DDBJ whole genome shotgun (WGS) entry which is preliminary data.</text>
</comment>
<dbReference type="AlphaFoldDB" id="A0A016VBY8"/>
<evidence type="ECO:0000256" key="1">
    <source>
        <dbReference type="SAM" id="Phobius"/>
    </source>
</evidence>
<keyword evidence="4" id="KW-1185">Reference proteome</keyword>
<name>A0A016VBY8_9BILA</name>
<evidence type="ECO:0000313" key="3">
    <source>
        <dbReference type="EMBL" id="EYC24248.1"/>
    </source>
</evidence>
<dbReference type="Proteomes" id="UP000024635">
    <property type="component" value="Unassembled WGS sequence"/>
</dbReference>
<keyword evidence="1" id="KW-0812">Transmembrane</keyword>
<feature type="transmembrane region" description="Helical" evidence="1">
    <location>
        <begin position="29"/>
        <end position="48"/>
    </location>
</feature>
<dbReference type="EMBL" id="JARK01001350">
    <property type="protein sequence ID" value="EYC24248.1"/>
    <property type="molecule type" value="Genomic_DNA"/>
</dbReference>
<sequence>MPGVVPLTLVFALISTSIAQQAGWQGAVQSALGAAAQGIVALIAFFFYKKRSWEWGKRRMQTEPICTGNKGAHVQKPRIVFNATYF</sequence>
<reference evidence="4" key="1">
    <citation type="journal article" date="2015" name="Nat. Genet.">
        <title>The genome and transcriptome of the zoonotic hookworm Ancylostoma ceylanicum identify infection-specific gene families.</title>
        <authorList>
            <person name="Schwarz E.M."/>
            <person name="Hu Y."/>
            <person name="Antoshechkin I."/>
            <person name="Miller M.M."/>
            <person name="Sternberg P.W."/>
            <person name="Aroian R.V."/>
        </authorList>
    </citation>
    <scope>NUCLEOTIDE SEQUENCE</scope>
    <source>
        <strain evidence="4">HY135</strain>
    </source>
</reference>
<gene>
    <name evidence="3" type="primary">Acey_s0014.g2398</name>
    <name evidence="3" type="ORF">Y032_0014g2398</name>
</gene>
<proteinExistence type="predicted"/>
<keyword evidence="1" id="KW-1133">Transmembrane helix</keyword>
<organism evidence="3 4">
    <name type="scientific">Ancylostoma ceylanicum</name>
    <dbReference type="NCBI Taxonomy" id="53326"/>
    <lineage>
        <taxon>Eukaryota</taxon>
        <taxon>Metazoa</taxon>
        <taxon>Ecdysozoa</taxon>
        <taxon>Nematoda</taxon>
        <taxon>Chromadorea</taxon>
        <taxon>Rhabditida</taxon>
        <taxon>Rhabditina</taxon>
        <taxon>Rhabditomorpha</taxon>
        <taxon>Strongyloidea</taxon>
        <taxon>Ancylostomatidae</taxon>
        <taxon>Ancylostomatinae</taxon>
        <taxon>Ancylostoma</taxon>
    </lineage>
</organism>
<evidence type="ECO:0000313" key="4">
    <source>
        <dbReference type="Proteomes" id="UP000024635"/>
    </source>
</evidence>
<evidence type="ECO:0000256" key="2">
    <source>
        <dbReference type="SAM" id="SignalP"/>
    </source>
</evidence>